<evidence type="ECO:0000256" key="3">
    <source>
        <dbReference type="ARBA" id="ARBA00035112"/>
    </source>
</evidence>
<reference evidence="5 6" key="1">
    <citation type="journal article" date="2024" name="Commun. Biol.">
        <title>Comparative genomic analysis of thermophilic fungi reveals convergent evolutionary adaptations and gene losses.</title>
        <authorList>
            <person name="Steindorff A.S."/>
            <person name="Aguilar-Pontes M.V."/>
            <person name="Robinson A.J."/>
            <person name="Andreopoulos B."/>
            <person name="LaButti K."/>
            <person name="Kuo A."/>
            <person name="Mondo S."/>
            <person name="Riley R."/>
            <person name="Otillar R."/>
            <person name="Haridas S."/>
            <person name="Lipzen A."/>
            <person name="Grimwood J."/>
            <person name="Schmutz J."/>
            <person name="Clum A."/>
            <person name="Reid I.D."/>
            <person name="Moisan M.C."/>
            <person name="Butler G."/>
            <person name="Nguyen T.T.M."/>
            <person name="Dewar K."/>
            <person name="Conant G."/>
            <person name="Drula E."/>
            <person name="Henrissat B."/>
            <person name="Hansel C."/>
            <person name="Singer S."/>
            <person name="Hutchinson M.I."/>
            <person name="de Vries R.P."/>
            <person name="Natvig D.O."/>
            <person name="Powell A.J."/>
            <person name="Tsang A."/>
            <person name="Grigoriev I.V."/>
        </authorList>
    </citation>
    <scope>NUCLEOTIDE SEQUENCE [LARGE SCALE GENOMIC DNA]</scope>
    <source>
        <strain evidence="5 6">CBS 494.80</strain>
    </source>
</reference>
<keyword evidence="4" id="KW-0812">Transmembrane</keyword>
<gene>
    <name evidence="5" type="ORF">VTL71DRAFT_16346</name>
</gene>
<evidence type="ECO:0000256" key="1">
    <source>
        <dbReference type="ARBA" id="ARBA00004685"/>
    </source>
</evidence>
<dbReference type="Pfam" id="PF11807">
    <property type="entry name" value="UstYa"/>
    <property type="match status" value="1"/>
</dbReference>
<comment type="caution">
    <text evidence="5">The sequence shown here is derived from an EMBL/GenBank/DDBJ whole genome shotgun (WGS) entry which is preliminary data.</text>
</comment>
<keyword evidence="4" id="KW-0472">Membrane</keyword>
<keyword evidence="6" id="KW-1185">Reference proteome</keyword>
<dbReference type="InterPro" id="IPR021765">
    <property type="entry name" value="UstYa-like"/>
</dbReference>
<feature type="transmembrane region" description="Helical" evidence="4">
    <location>
        <begin position="45"/>
        <end position="65"/>
    </location>
</feature>
<evidence type="ECO:0000256" key="4">
    <source>
        <dbReference type="SAM" id="Phobius"/>
    </source>
</evidence>
<dbReference type="PANTHER" id="PTHR33365:SF11">
    <property type="entry name" value="TAT PATHWAY SIGNAL SEQUENCE"/>
    <property type="match status" value="1"/>
</dbReference>
<keyword evidence="4" id="KW-1133">Transmembrane helix</keyword>
<evidence type="ECO:0000313" key="5">
    <source>
        <dbReference type="EMBL" id="KAL2068248.1"/>
    </source>
</evidence>
<organism evidence="5 6">
    <name type="scientific">Oculimacula yallundae</name>
    <dbReference type="NCBI Taxonomy" id="86028"/>
    <lineage>
        <taxon>Eukaryota</taxon>
        <taxon>Fungi</taxon>
        <taxon>Dikarya</taxon>
        <taxon>Ascomycota</taxon>
        <taxon>Pezizomycotina</taxon>
        <taxon>Leotiomycetes</taxon>
        <taxon>Helotiales</taxon>
        <taxon>Ploettnerulaceae</taxon>
        <taxon>Oculimacula</taxon>
    </lineage>
</organism>
<proteinExistence type="inferred from homology"/>
<protein>
    <recommendedName>
        <fullName evidence="7">Oxidase ustYa</fullName>
    </recommendedName>
</protein>
<comment type="similarity">
    <text evidence="3">Belongs to the ustYa family.</text>
</comment>
<dbReference type="Proteomes" id="UP001595075">
    <property type="component" value="Unassembled WGS sequence"/>
</dbReference>
<evidence type="ECO:0000313" key="6">
    <source>
        <dbReference type="Proteomes" id="UP001595075"/>
    </source>
</evidence>
<keyword evidence="2" id="KW-0560">Oxidoreductase</keyword>
<comment type="pathway">
    <text evidence="1">Mycotoxin biosynthesis.</text>
</comment>
<accession>A0ABR4CEC2</accession>
<dbReference type="EMBL" id="JAZHXI010000009">
    <property type="protein sequence ID" value="KAL2068248.1"/>
    <property type="molecule type" value="Genomic_DNA"/>
</dbReference>
<dbReference type="PANTHER" id="PTHR33365">
    <property type="entry name" value="YALI0B05434P"/>
    <property type="match status" value="1"/>
</dbReference>
<evidence type="ECO:0008006" key="7">
    <source>
        <dbReference type="Google" id="ProtNLM"/>
    </source>
</evidence>
<name>A0ABR4CEC2_9HELO</name>
<evidence type="ECO:0000256" key="2">
    <source>
        <dbReference type="ARBA" id="ARBA00023002"/>
    </source>
</evidence>
<sequence>MSSPKFPIFSKSGYKELINSDSWDEFVPVRQHGGLARKYFPGYRIAFFGMCALYVLSMSMASILITHPKLLEEMSTSRLIPNIPRDKTVVFNGFKSFEMPRAKNDAWSKLMPSGKGFVELPVEVPLPSGGVEVRKESFCISMFHQLHCIAGLKSAFDAMSNPENDASASMHHAGHLNHCFDYLRQGVMCAGDMTLEPTFELTGEDEGTRGVNGWNVEHQCRNWQMMYDFAEEHRFLNSSGI</sequence>